<sequence length="123" mass="13560">MIPRRCFSISSRVLLAPNKSASDGSKKSETKKTEPKKEATKKVTDQVKSEAPEQATKVANSNKNEAYEKVMAAAASAPVEKSSNETYQAPEYFAHNKFSFADYIVTMAGQRLPQKSNKVSEIK</sequence>
<comment type="caution">
    <text evidence="2">The sequence shown here is derived from an EMBL/GenBank/DDBJ whole genome shotgun (WGS) entry which is preliminary data.</text>
</comment>
<dbReference type="OMA" id="PEYFAHN"/>
<keyword evidence="3" id="KW-1185">Reference proteome</keyword>
<accession>A0A9Q0RRU2</accession>
<organism evidence="2 3">
    <name type="scientific">Blomia tropicalis</name>
    <name type="common">Mite</name>
    <dbReference type="NCBI Taxonomy" id="40697"/>
    <lineage>
        <taxon>Eukaryota</taxon>
        <taxon>Metazoa</taxon>
        <taxon>Ecdysozoa</taxon>
        <taxon>Arthropoda</taxon>
        <taxon>Chelicerata</taxon>
        <taxon>Arachnida</taxon>
        <taxon>Acari</taxon>
        <taxon>Acariformes</taxon>
        <taxon>Sarcoptiformes</taxon>
        <taxon>Astigmata</taxon>
        <taxon>Glycyphagoidea</taxon>
        <taxon>Echimyopodidae</taxon>
        <taxon>Blomia</taxon>
    </lineage>
</organism>
<dbReference type="EMBL" id="JAPWDV010000001">
    <property type="protein sequence ID" value="KAJ6223990.1"/>
    <property type="molecule type" value="Genomic_DNA"/>
</dbReference>
<dbReference type="GO" id="GO:0005739">
    <property type="term" value="C:mitochondrion"/>
    <property type="evidence" value="ECO:0007669"/>
    <property type="project" value="InterPro"/>
</dbReference>
<gene>
    <name evidence="2" type="ORF">RDWZM_002535</name>
</gene>
<evidence type="ECO:0000313" key="3">
    <source>
        <dbReference type="Proteomes" id="UP001142055"/>
    </source>
</evidence>
<dbReference type="Pfam" id="PF15880">
    <property type="entry name" value="NDUFV3"/>
    <property type="match status" value="1"/>
</dbReference>
<dbReference type="Proteomes" id="UP001142055">
    <property type="component" value="Chromosome 1"/>
</dbReference>
<reference evidence="2" key="1">
    <citation type="submission" date="2022-12" db="EMBL/GenBank/DDBJ databases">
        <title>Genome assemblies of Blomia tropicalis.</title>
        <authorList>
            <person name="Cui Y."/>
        </authorList>
    </citation>
    <scope>NUCLEOTIDE SEQUENCE</scope>
    <source>
        <tissue evidence="2">Adult mites</tissue>
    </source>
</reference>
<proteinExistence type="predicted"/>
<evidence type="ECO:0008006" key="4">
    <source>
        <dbReference type="Google" id="ProtNLM"/>
    </source>
</evidence>
<name>A0A9Q0RRU2_BLOTA</name>
<dbReference type="GO" id="GO:0045271">
    <property type="term" value="C:respiratory chain complex I"/>
    <property type="evidence" value="ECO:0007669"/>
    <property type="project" value="InterPro"/>
</dbReference>
<protein>
    <recommendedName>
        <fullName evidence="4">NADH dehydrogenase [ubiquinone] flavoprotein 3, mitochondrial</fullName>
    </recommendedName>
</protein>
<dbReference type="AlphaFoldDB" id="A0A9Q0RRU2"/>
<evidence type="ECO:0000256" key="1">
    <source>
        <dbReference type="SAM" id="MobiDB-lite"/>
    </source>
</evidence>
<feature type="region of interest" description="Disordered" evidence="1">
    <location>
        <begin position="18"/>
        <end position="61"/>
    </location>
</feature>
<feature type="compositionally biased region" description="Basic and acidic residues" evidence="1">
    <location>
        <begin position="24"/>
        <end position="51"/>
    </location>
</feature>
<evidence type="ECO:0000313" key="2">
    <source>
        <dbReference type="EMBL" id="KAJ6223990.1"/>
    </source>
</evidence>
<dbReference type="InterPro" id="IPR026193">
    <property type="entry name" value="NDUFV3"/>
</dbReference>